<evidence type="ECO:0000256" key="3">
    <source>
        <dbReference type="RuleBase" id="RU000590"/>
    </source>
</evidence>
<keyword evidence="1 3" id="KW-0479">Metal-binding</keyword>
<gene>
    <name evidence="6" type="ORF">BR63_01055</name>
</gene>
<dbReference type="Gene3D" id="3.90.230.10">
    <property type="entry name" value="Creatinase/methionine aminopeptidase superfamily"/>
    <property type="match status" value="1"/>
</dbReference>
<dbReference type="InterPro" id="IPR000994">
    <property type="entry name" value="Pept_M24"/>
</dbReference>
<evidence type="ECO:0000259" key="5">
    <source>
        <dbReference type="Pfam" id="PF01321"/>
    </source>
</evidence>
<dbReference type="GO" id="GO:0016787">
    <property type="term" value="F:hydrolase activity"/>
    <property type="evidence" value="ECO:0007669"/>
    <property type="project" value="UniProtKB-KW"/>
</dbReference>
<dbReference type="Proteomes" id="UP000515847">
    <property type="component" value="Chromosome"/>
</dbReference>
<dbReference type="SUPFAM" id="SSF53092">
    <property type="entry name" value="Creatinase/prolidase N-terminal domain"/>
    <property type="match status" value="1"/>
</dbReference>
<protein>
    <submittedName>
        <fullName evidence="6">M24 family metallopeptidase</fullName>
    </submittedName>
</protein>
<organism evidence="6 7">
    <name type="scientific">Thermanaerosceptrum fracticalcis</name>
    <dbReference type="NCBI Taxonomy" id="1712410"/>
    <lineage>
        <taxon>Bacteria</taxon>
        <taxon>Bacillati</taxon>
        <taxon>Bacillota</taxon>
        <taxon>Clostridia</taxon>
        <taxon>Eubacteriales</taxon>
        <taxon>Peptococcaceae</taxon>
        <taxon>Thermanaerosceptrum</taxon>
    </lineage>
</organism>
<dbReference type="KEGG" id="tfr:BR63_01055"/>
<name>A0A7G6DYX8_THEFR</name>
<dbReference type="PANTHER" id="PTHR46112:SF2">
    <property type="entry name" value="XAA-PRO AMINOPEPTIDASE P-RELATED"/>
    <property type="match status" value="1"/>
</dbReference>
<dbReference type="SUPFAM" id="SSF55920">
    <property type="entry name" value="Creatinase/aminopeptidase"/>
    <property type="match status" value="1"/>
</dbReference>
<evidence type="ECO:0000259" key="4">
    <source>
        <dbReference type="Pfam" id="PF00557"/>
    </source>
</evidence>
<feature type="domain" description="Creatinase N-terminal" evidence="5">
    <location>
        <begin position="6"/>
        <end position="143"/>
    </location>
</feature>
<dbReference type="InterPro" id="IPR000587">
    <property type="entry name" value="Creatinase_N"/>
</dbReference>
<comment type="similarity">
    <text evidence="3">Belongs to the peptidase M24B family.</text>
</comment>
<keyword evidence="7" id="KW-1185">Reference proteome</keyword>
<dbReference type="AlphaFoldDB" id="A0A7G6DYX8"/>
<dbReference type="InterPro" id="IPR001131">
    <property type="entry name" value="Peptidase_M24B_aminopep-P_CS"/>
</dbReference>
<dbReference type="GO" id="GO:0046872">
    <property type="term" value="F:metal ion binding"/>
    <property type="evidence" value="ECO:0007669"/>
    <property type="project" value="UniProtKB-KW"/>
</dbReference>
<dbReference type="InterPro" id="IPR050659">
    <property type="entry name" value="Peptidase_M24B"/>
</dbReference>
<dbReference type="PROSITE" id="PS00491">
    <property type="entry name" value="PROLINE_PEPTIDASE"/>
    <property type="match status" value="1"/>
</dbReference>
<accession>A0A7G6DYX8</accession>
<dbReference type="RefSeq" id="WP_034425626.1">
    <property type="nucleotide sequence ID" value="NZ_CP045798.1"/>
</dbReference>
<evidence type="ECO:0000256" key="2">
    <source>
        <dbReference type="ARBA" id="ARBA00022801"/>
    </source>
</evidence>
<keyword evidence="2" id="KW-0378">Hydrolase</keyword>
<feature type="domain" description="Peptidase M24" evidence="4">
    <location>
        <begin position="151"/>
        <end position="359"/>
    </location>
</feature>
<reference evidence="6 7" key="1">
    <citation type="journal article" date="2019" name="Front. Microbiol.">
        <title>Thermoanaerosceptrum fracticalcis gen. nov. sp. nov., a Novel Fumarate-Fermenting Microorganism From a Deep Fractured Carbonate Aquifer of the US Great Basin.</title>
        <authorList>
            <person name="Hamilton-Brehm S.D."/>
            <person name="Stewart L.E."/>
            <person name="Zavarin M."/>
            <person name="Caldwell M."/>
            <person name="Lawson P.A."/>
            <person name="Onstott T.C."/>
            <person name="Grzymski J."/>
            <person name="Neveux I."/>
            <person name="Lollar B.S."/>
            <person name="Russell C.E."/>
            <person name="Moser D.P."/>
        </authorList>
    </citation>
    <scope>NUCLEOTIDE SEQUENCE [LARGE SCALE GENOMIC DNA]</scope>
    <source>
        <strain evidence="6 7">DRI-13</strain>
    </source>
</reference>
<evidence type="ECO:0000313" key="7">
    <source>
        <dbReference type="Proteomes" id="UP000515847"/>
    </source>
</evidence>
<dbReference type="PANTHER" id="PTHR46112">
    <property type="entry name" value="AMINOPEPTIDASE"/>
    <property type="match status" value="1"/>
</dbReference>
<dbReference type="InterPro" id="IPR029149">
    <property type="entry name" value="Creatin/AminoP/Spt16_N"/>
</dbReference>
<sequence length="377" mass="42207">MDTSKRLAKLREYMEENGISLSIIMHPENQYYISGFKAIIYSRPIALMVEPAVTALIVPGLEEKHAEAEAAVDRLYIYYEHPEKTEDPKSYMEHLDKIISAFPKGTRIGVEASVMSMGLANHIKNAGYELLDIGRKISEMRFIKDEQEIELLIEAGKLVSLALSESLEKARAGISEIELDQYGNKALFEETAKKYPNASLDYFVMSPSGLIRSVMPHVFSNTRKLTENDIVIHSRQVGLNGYRAECERTFFVGEPTAKQKEVFNVAVAAQKAAMEIIKPGIMAKEVDMAARQIIQKAGYGEYSIHRTGHGIGLGVHEEPSLRFDSDLILQEGMAFSIEPGIYIPGIGGFRHSDTIIITKDGARVITDYPWELKDLIF</sequence>
<dbReference type="InterPro" id="IPR036005">
    <property type="entry name" value="Creatinase/aminopeptidase-like"/>
</dbReference>
<dbReference type="OrthoDB" id="9806388at2"/>
<dbReference type="Pfam" id="PF01321">
    <property type="entry name" value="Creatinase_N"/>
    <property type="match status" value="1"/>
</dbReference>
<proteinExistence type="inferred from homology"/>
<evidence type="ECO:0000256" key="1">
    <source>
        <dbReference type="ARBA" id="ARBA00022723"/>
    </source>
</evidence>
<dbReference type="EMBL" id="CP045798">
    <property type="protein sequence ID" value="QNB45032.1"/>
    <property type="molecule type" value="Genomic_DNA"/>
</dbReference>
<dbReference type="Pfam" id="PF00557">
    <property type="entry name" value="Peptidase_M24"/>
    <property type="match status" value="1"/>
</dbReference>
<evidence type="ECO:0000313" key="6">
    <source>
        <dbReference type="EMBL" id="QNB45032.1"/>
    </source>
</evidence>
<dbReference type="Gene3D" id="3.40.350.10">
    <property type="entry name" value="Creatinase/prolidase N-terminal domain"/>
    <property type="match status" value="1"/>
</dbReference>